<reference evidence="2 3" key="1">
    <citation type="submission" date="2016-10" db="EMBL/GenBank/DDBJ databases">
        <authorList>
            <person name="de Groot N.N."/>
        </authorList>
    </citation>
    <scope>NUCLEOTIDE SEQUENCE [LARGE SCALE GENOMIC DNA]</scope>
    <source>
        <strain evidence="2 3">AB35.6</strain>
    </source>
</reference>
<name>A0A1H4IZ18_9BACT</name>
<dbReference type="InterPro" id="IPR055259">
    <property type="entry name" value="YkvP/CgeB_Glyco_trans-like"/>
</dbReference>
<dbReference type="RefSeq" id="WP_083350230.1">
    <property type="nucleotide sequence ID" value="NZ_FNSD01000001.1"/>
</dbReference>
<dbReference type="EMBL" id="FNSD01000001">
    <property type="protein sequence ID" value="SEB39283.1"/>
    <property type="molecule type" value="Genomic_DNA"/>
</dbReference>
<proteinExistence type="predicted"/>
<accession>A0A1H4IZ18</accession>
<dbReference type="AlphaFoldDB" id="A0A1H4IZ18"/>
<protein>
    <submittedName>
        <fullName evidence="2">Glycosyl transferases group 1</fullName>
    </submittedName>
</protein>
<evidence type="ECO:0000313" key="2">
    <source>
        <dbReference type="EMBL" id="SEB39283.1"/>
    </source>
</evidence>
<dbReference type="SUPFAM" id="SSF53756">
    <property type="entry name" value="UDP-Glycosyltransferase/glycogen phosphorylase"/>
    <property type="match status" value="1"/>
</dbReference>
<dbReference type="GO" id="GO:0016740">
    <property type="term" value="F:transferase activity"/>
    <property type="evidence" value="ECO:0007669"/>
    <property type="project" value="UniProtKB-KW"/>
</dbReference>
<dbReference type="Proteomes" id="UP000182409">
    <property type="component" value="Unassembled WGS sequence"/>
</dbReference>
<dbReference type="OrthoDB" id="751203at2"/>
<keyword evidence="2" id="KW-0808">Transferase</keyword>
<dbReference type="Pfam" id="PF13524">
    <property type="entry name" value="Glyco_trans_1_2"/>
    <property type="match status" value="1"/>
</dbReference>
<organism evidence="2 3">
    <name type="scientific">Terriglobus roseus</name>
    <dbReference type="NCBI Taxonomy" id="392734"/>
    <lineage>
        <taxon>Bacteria</taxon>
        <taxon>Pseudomonadati</taxon>
        <taxon>Acidobacteriota</taxon>
        <taxon>Terriglobia</taxon>
        <taxon>Terriglobales</taxon>
        <taxon>Acidobacteriaceae</taxon>
        <taxon>Terriglobus</taxon>
    </lineage>
</organism>
<feature type="domain" description="Spore protein YkvP/CgeB glycosyl transferase-like" evidence="1">
    <location>
        <begin position="196"/>
        <end position="335"/>
    </location>
</feature>
<evidence type="ECO:0000259" key="1">
    <source>
        <dbReference type="Pfam" id="PF13524"/>
    </source>
</evidence>
<gene>
    <name evidence="2" type="ORF">SAMN05443244_0223</name>
</gene>
<sequence>MRLLVLYQADDPATDHPGYYDGFERLVYEGKLAMHRGLGYVGIARREGWQAVWDKACAAAKEMKADAIFLHFFHVSMPDPSGGIRRLKQLPGRPIVFCSLGDPYGRWTRRVPRAFQSASALCDLTFLTGMGYLAQQLISNGSQNLVLMPHGCCQVRFAAPPPEPAKQPEFDVLFVGNRMQSRDPLSHFYWVAKKRVAFVEALTNCYGPRFGLFGKGWEGNASWQGYAPFLQQQQIYQRSAVVLGGTPNAYYDFYASDRPFIAAASGVPLVDYHVPGVERLLEPGRDWWLAHNVKETVGLCDELLQLSLEARHAIAGVSRARILAEHTQYSRCREMTSIVSDVQTARRQGGTAPRPELSFLRQATGGSLAEPVMAWVS</sequence>
<evidence type="ECO:0000313" key="3">
    <source>
        <dbReference type="Proteomes" id="UP000182409"/>
    </source>
</evidence>